<dbReference type="Proteomes" id="UP000284416">
    <property type="component" value="Unassembled WGS sequence"/>
</dbReference>
<organism evidence="1 2">
    <name type="scientific">Neobacillus notoginsengisoli</name>
    <dbReference type="NCBI Taxonomy" id="1578198"/>
    <lineage>
        <taxon>Bacteria</taxon>
        <taxon>Bacillati</taxon>
        <taxon>Bacillota</taxon>
        <taxon>Bacilli</taxon>
        <taxon>Bacillales</taxon>
        <taxon>Bacillaceae</taxon>
        <taxon>Neobacillus</taxon>
    </lineage>
</organism>
<sequence>MLFIIIACALLVAACLYFVIHPFFAKGMAAAADVREKGLDMESVYEAVNELEMDALMGKISREDFDSMKETYYRLAAQTVQQKTTVDEEILAALHTIRAGDKEG</sequence>
<proteinExistence type="predicted"/>
<dbReference type="RefSeq" id="WP_118920928.1">
    <property type="nucleotide sequence ID" value="NZ_QWEG01000006.1"/>
</dbReference>
<name>A0A417YUM3_9BACI</name>
<protein>
    <submittedName>
        <fullName evidence="1">Uncharacterized protein</fullName>
    </submittedName>
</protein>
<reference evidence="1 2" key="1">
    <citation type="journal article" date="2017" name="Int. J. Syst. Evol. Microbiol.">
        <title>Bacillus notoginsengisoli sp. nov., a novel bacterium isolated from the rhizosphere of Panax notoginseng.</title>
        <authorList>
            <person name="Zhang M.Y."/>
            <person name="Cheng J."/>
            <person name="Cai Y."/>
            <person name="Zhang T.Y."/>
            <person name="Wu Y.Y."/>
            <person name="Manikprabhu D."/>
            <person name="Li W.J."/>
            <person name="Zhang Y.X."/>
        </authorList>
    </citation>
    <scope>NUCLEOTIDE SEQUENCE [LARGE SCALE GENOMIC DNA]</scope>
    <source>
        <strain evidence="1 2">JCM 30743</strain>
    </source>
</reference>
<dbReference type="AlphaFoldDB" id="A0A417YUM3"/>
<accession>A0A417YUM3</accession>
<keyword evidence="2" id="KW-1185">Reference proteome</keyword>
<dbReference type="EMBL" id="QWEG01000006">
    <property type="protein sequence ID" value="RHW40812.1"/>
    <property type="molecule type" value="Genomic_DNA"/>
</dbReference>
<comment type="caution">
    <text evidence="1">The sequence shown here is derived from an EMBL/GenBank/DDBJ whole genome shotgun (WGS) entry which is preliminary data.</text>
</comment>
<dbReference type="OrthoDB" id="1727065at2"/>
<evidence type="ECO:0000313" key="1">
    <source>
        <dbReference type="EMBL" id="RHW40812.1"/>
    </source>
</evidence>
<evidence type="ECO:0000313" key="2">
    <source>
        <dbReference type="Proteomes" id="UP000284416"/>
    </source>
</evidence>
<gene>
    <name evidence="1" type="ORF">D1B31_11530</name>
</gene>